<sequence length="77" mass="8626">MLVNHERRLLKKAAEAVDFQISIKQKPNSSWPGDHSRLSALESRGDLRRIGVDADLETWQITDSGLARAQRLTGQDA</sequence>
<evidence type="ECO:0000313" key="2">
    <source>
        <dbReference type="Proteomes" id="UP000474159"/>
    </source>
</evidence>
<dbReference type="AlphaFoldDB" id="A0A6L3SUU2"/>
<reference evidence="1 2" key="1">
    <citation type="submission" date="2019-09" db="EMBL/GenBank/DDBJ databases">
        <title>YIM 48816 draft genome.</title>
        <authorList>
            <person name="Jiang L."/>
        </authorList>
    </citation>
    <scope>NUCLEOTIDE SEQUENCE [LARGE SCALE GENOMIC DNA]</scope>
    <source>
        <strain evidence="1 2">YIM 48816</strain>
    </source>
</reference>
<dbReference type="RefSeq" id="WP_151003036.1">
    <property type="nucleotide sequence ID" value="NZ_BPQY01000613.1"/>
</dbReference>
<protein>
    <submittedName>
        <fullName evidence="1">Uncharacterized protein</fullName>
    </submittedName>
</protein>
<evidence type="ECO:0000313" key="1">
    <source>
        <dbReference type="EMBL" id="KAB1075893.1"/>
    </source>
</evidence>
<keyword evidence="2" id="KW-1185">Reference proteome</keyword>
<dbReference type="Proteomes" id="UP000474159">
    <property type="component" value="Unassembled WGS sequence"/>
</dbReference>
<accession>A0A6L3SUU2</accession>
<dbReference type="EMBL" id="VZZK01000032">
    <property type="protein sequence ID" value="KAB1075893.1"/>
    <property type="molecule type" value="Genomic_DNA"/>
</dbReference>
<comment type="caution">
    <text evidence="1">The sequence shown here is derived from an EMBL/GenBank/DDBJ whole genome shotgun (WGS) entry which is preliminary data.</text>
</comment>
<proteinExistence type="predicted"/>
<name>A0A6L3SUU2_9HYPH</name>
<organism evidence="1 2">
    <name type="scientific">Methylobacterium soli</name>
    <dbReference type="NCBI Taxonomy" id="553447"/>
    <lineage>
        <taxon>Bacteria</taxon>
        <taxon>Pseudomonadati</taxon>
        <taxon>Pseudomonadota</taxon>
        <taxon>Alphaproteobacteria</taxon>
        <taxon>Hyphomicrobiales</taxon>
        <taxon>Methylobacteriaceae</taxon>
        <taxon>Methylobacterium</taxon>
    </lineage>
</organism>
<gene>
    <name evidence="1" type="ORF">F6X53_23980</name>
</gene>
<dbReference type="OrthoDB" id="7997928at2"/>